<evidence type="ECO:0000256" key="3">
    <source>
        <dbReference type="ARBA" id="ARBA00022679"/>
    </source>
</evidence>
<evidence type="ECO:0000256" key="7">
    <source>
        <dbReference type="ARBA" id="ARBA00047899"/>
    </source>
</evidence>
<dbReference type="AlphaFoldDB" id="A0A9P4IEG8"/>
<dbReference type="GO" id="GO:0000245">
    <property type="term" value="P:spliceosomal complex assembly"/>
    <property type="evidence" value="ECO:0007669"/>
    <property type="project" value="TreeGrafter"/>
</dbReference>
<keyword evidence="5 10" id="KW-0418">Kinase</keyword>
<comment type="catalytic activity">
    <reaction evidence="7">
        <text>L-threonyl-[protein] + ATP = O-phospho-L-threonyl-[protein] + ADP + H(+)</text>
        <dbReference type="Rhea" id="RHEA:46608"/>
        <dbReference type="Rhea" id="RHEA-COMP:11060"/>
        <dbReference type="Rhea" id="RHEA-COMP:11605"/>
        <dbReference type="ChEBI" id="CHEBI:15378"/>
        <dbReference type="ChEBI" id="CHEBI:30013"/>
        <dbReference type="ChEBI" id="CHEBI:30616"/>
        <dbReference type="ChEBI" id="CHEBI:61977"/>
        <dbReference type="ChEBI" id="CHEBI:456216"/>
        <dbReference type="EC" id="2.7.11.1"/>
    </reaction>
</comment>
<keyword evidence="4" id="KW-0547">Nucleotide-binding</keyword>
<keyword evidence="2" id="KW-0723">Serine/threonine-protein kinase</keyword>
<evidence type="ECO:0000256" key="6">
    <source>
        <dbReference type="ARBA" id="ARBA00022840"/>
    </source>
</evidence>
<dbReference type="InterPro" id="IPR011009">
    <property type="entry name" value="Kinase-like_dom_sf"/>
</dbReference>
<sequence>MADLWKPPTSGFEHITSSRLVDEELNEAYDASNWYPVKFGEVFHERYQVRAKLGWGGSSTVWLAKDLSAKDSKQDGWVTLKVYAGGMEADEEGEMGKSREFAFYDAVNEYKQQEHLDTGSDGELSICNCLGRFVISWDNPGGPPGSKPTTQTHQVVVLEPLGWTIHTLFLSFLKKTELIPESLSKDILRSTLLALDFMHTKIKRIHADVDEQNLMLTLSDRADLDEFAEREDAQPCARKIIDSTRTVYEARELREPKEYLAPMLCDFGHSTHIKEDHACMGLAGKPHARSPQMMFDVKWTEKLDIWQFGCMAWYLFEGERLFKLPNHPSSDASVYDAHLEQMISLLGHPSVELLHHPDAEDAKVWFENFCQGISPRTLEDREGRLLSEPAKREIFLDFMHKCVQWKEQDRWSAKQLLGHPWLLEK</sequence>
<comment type="catalytic activity">
    <reaction evidence="8">
        <text>L-seryl-[protein] + ATP = O-phospho-L-seryl-[protein] + ADP + H(+)</text>
        <dbReference type="Rhea" id="RHEA:17989"/>
        <dbReference type="Rhea" id="RHEA-COMP:9863"/>
        <dbReference type="Rhea" id="RHEA-COMP:11604"/>
        <dbReference type="ChEBI" id="CHEBI:15378"/>
        <dbReference type="ChEBI" id="CHEBI:29999"/>
        <dbReference type="ChEBI" id="CHEBI:30616"/>
        <dbReference type="ChEBI" id="CHEBI:83421"/>
        <dbReference type="ChEBI" id="CHEBI:456216"/>
        <dbReference type="EC" id="2.7.11.1"/>
    </reaction>
</comment>
<dbReference type="GO" id="GO:0005634">
    <property type="term" value="C:nucleus"/>
    <property type="evidence" value="ECO:0007669"/>
    <property type="project" value="TreeGrafter"/>
</dbReference>
<dbReference type="GO" id="GO:0005737">
    <property type="term" value="C:cytoplasm"/>
    <property type="evidence" value="ECO:0007669"/>
    <property type="project" value="TreeGrafter"/>
</dbReference>
<comment type="caution">
    <text evidence="10">The sequence shown here is derived from an EMBL/GenBank/DDBJ whole genome shotgun (WGS) entry which is preliminary data.</text>
</comment>
<protein>
    <recommendedName>
        <fullName evidence="1">non-specific serine/threonine protein kinase</fullName>
        <ecNumber evidence="1">2.7.11.1</ecNumber>
    </recommendedName>
</protein>
<dbReference type="OrthoDB" id="5979581at2759"/>
<evidence type="ECO:0000256" key="8">
    <source>
        <dbReference type="ARBA" id="ARBA00048679"/>
    </source>
</evidence>
<dbReference type="Proteomes" id="UP000799772">
    <property type="component" value="Unassembled WGS sequence"/>
</dbReference>
<evidence type="ECO:0000259" key="9">
    <source>
        <dbReference type="PROSITE" id="PS50011"/>
    </source>
</evidence>
<organism evidence="10 11">
    <name type="scientific">Rhizodiscina lignyota</name>
    <dbReference type="NCBI Taxonomy" id="1504668"/>
    <lineage>
        <taxon>Eukaryota</taxon>
        <taxon>Fungi</taxon>
        <taxon>Dikarya</taxon>
        <taxon>Ascomycota</taxon>
        <taxon>Pezizomycotina</taxon>
        <taxon>Dothideomycetes</taxon>
        <taxon>Pleosporomycetidae</taxon>
        <taxon>Aulographales</taxon>
        <taxon>Rhizodiscinaceae</taxon>
        <taxon>Rhizodiscina</taxon>
    </lineage>
</organism>
<dbReference type="Gene3D" id="1.10.510.10">
    <property type="entry name" value="Transferase(Phosphotransferase) domain 1"/>
    <property type="match status" value="1"/>
</dbReference>
<proteinExistence type="predicted"/>
<evidence type="ECO:0000256" key="2">
    <source>
        <dbReference type="ARBA" id="ARBA00022527"/>
    </source>
</evidence>
<gene>
    <name evidence="10" type="ORF">NA57DRAFT_74919</name>
</gene>
<dbReference type="InterPro" id="IPR000719">
    <property type="entry name" value="Prot_kinase_dom"/>
</dbReference>
<dbReference type="PANTHER" id="PTHR47634">
    <property type="entry name" value="PROTEIN KINASE DOMAIN-CONTAINING PROTEIN-RELATED"/>
    <property type="match status" value="1"/>
</dbReference>
<dbReference type="GO" id="GO:0005524">
    <property type="term" value="F:ATP binding"/>
    <property type="evidence" value="ECO:0007669"/>
    <property type="project" value="UniProtKB-KW"/>
</dbReference>
<dbReference type="PANTHER" id="PTHR47634:SF9">
    <property type="entry name" value="PROTEIN KINASE DOMAIN-CONTAINING PROTEIN-RELATED"/>
    <property type="match status" value="1"/>
</dbReference>
<evidence type="ECO:0000256" key="5">
    <source>
        <dbReference type="ARBA" id="ARBA00022777"/>
    </source>
</evidence>
<dbReference type="GO" id="GO:0050684">
    <property type="term" value="P:regulation of mRNA processing"/>
    <property type="evidence" value="ECO:0007669"/>
    <property type="project" value="TreeGrafter"/>
</dbReference>
<keyword evidence="3" id="KW-0808">Transferase</keyword>
<dbReference type="Gene3D" id="3.30.200.20">
    <property type="entry name" value="Phosphorylase Kinase, domain 1"/>
    <property type="match status" value="1"/>
</dbReference>
<dbReference type="PROSITE" id="PS50011">
    <property type="entry name" value="PROTEIN_KINASE_DOM"/>
    <property type="match status" value="1"/>
</dbReference>
<dbReference type="EC" id="2.7.11.1" evidence="1"/>
<feature type="domain" description="Protein kinase" evidence="9">
    <location>
        <begin position="47"/>
        <end position="422"/>
    </location>
</feature>
<dbReference type="SMART" id="SM00220">
    <property type="entry name" value="S_TKc"/>
    <property type="match status" value="1"/>
</dbReference>
<dbReference type="EMBL" id="ML978125">
    <property type="protein sequence ID" value="KAF2099419.1"/>
    <property type="molecule type" value="Genomic_DNA"/>
</dbReference>
<dbReference type="Pfam" id="PF00069">
    <property type="entry name" value="Pkinase"/>
    <property type="match status" value="1"/>
</dbReference>
<evidence type="ECO:0000256" key="4">
    <source>
        <dbReference type="ARBA" id="ARBA00022741"/>
    </source>
</evidence>
<evidence type="ECO:0000256" key="1">
    <source>
        <dbReference type="ARBA" id="ARBA00012513"/>
    </source>
</evidence>
<keyword evidence="6" id="KW-0067">ATP-binding</keyword>
<name>A0A9P4IEG8_9PEZI</name>
<evidence type="ECO:0000313" key="11">
    <source>
        <dbReference type="Proteomes" id="UP000799772"/>
    </source>
</evidence>
<dbReference type="InterPro" id="IPR051334">
    <property type="entry name" value="SRPK"/>
</dbReference>
<reference evidence="10" key="1">
    <citation type="journal article" date="2020" name="Stud. Mycol.">
        <title>101 Dothideomycetes genomes: a test case for predicting lifestyles and emergence of pathogens.</title>
        <authorList>
            <person name="Haridas S."/>
            <person name="Albert R."/>
            <person name="Binder M."/>
            <person name="Bloem J."/>
            <person name="Labutti K."/>
            <person name="Salamov A."/>
            <person name="Andreopoulos B."/>
            <person name="Baker S."/>
            <person name="Barry K."/>
            <person name="Bills G."/>
            <person name="Bluhm B."/>
            <person name="Cannon C."/>
            <person name="Castanera R."/>
            <person name="Culley D."/>
            <person name="Daum C."/>
            <person name="Ezra D."/>
            <person name="Gonzalez J."/>
            <person name="Henrissat B."/>
            <person name="Kuo A."/>
            <person name="Liang C."/>
            <person name="Lipzen A."/>
            <person name="Lutzoni F."/>
            <person name="Magnuson J."/>
            <person name="Mondo S."/>
            <person name="Nolan M."/>
            <person name="Ohm R."/>
            <person name="Pangilinan J."/>
            <person name="Park H.-J."/>
            <person name="Ramirez L."/>
            <person name="Alfaro M."/>
            <person name="Sun H."/>
            <person name="Tritt A."/>
            <person name="Yoshinaga Y."/>
            <person name="Zwiers L.-H."/>
            <person name="Turgeon B."/>
            <person name="Goodwin S."/>
            <person name="Spatafora J."/>
            <person name="Crous P."/>
            <person name="Grigoriev I."/>
        </authorList>
    </citation>
    <scope>NUCLEOTIDE SEQUENCE</scope>
    <source>
        <strain evidence="10">CBS 133067</strain>
    </source>
</reference>
<keyword evidence="11" id="KW-1185">Reference proteome</keyword>
<evidence type="ECO:0000313" key="10">
    <source>
        <dbReference type="EMBL" id="KAF2099419.1"/>
    </source>
</evidence>
<accession>A0A9P4IEG8</accession>
<dbReference type="SUPFAM" id="SSF56112">
    <property type="entry name" value="Protein kinase-like (PK-like)"/>
    <property type="match status" value="1"/>
</dbReference>
<dbReference type="GO" id="GO:0004674">
    <property type="term" value="F:protein serine/threonine kinase activity"/>
    <property type="evidence" value="ECO:0007669"/>
    <property type="project" value="UniProtKB-KW"/>
</dbReference>